<reference evidence="2" key="1">
    <citation type="submission" date="2023-10" db="EMBL/GenBank/DDBJ databases">
        <title>Genome assembly of Pristionchus species.</title>
        <authorList>
            <person name="Yoshida K."/>
            <person name="Sommer R.J."/>
        </authorList>
    </citation>
    <scope>NUCLEOTIDE SEQUENCE</scope>
    <source>
        <strain evidence="2">RS0144</strain>
    </source>
</reference>
<dbReference type="EMBL" id="BTSX01000006">
    <property type="protein sequence ID" value="GMT03064.1"/>
    <property type="molecule type" value="Genomic_DNA"/>
</dbReference>
<feature type="chain" id="PRO_5043394601" evidence="1">
    <location>
        <begin position="20"/>
        <end position="360"/>
    </location>
</feature>
<sequence length="360" mass="39443">MTSCHFFIAFAILLQTSLALVEFTSSKLYDEKDLAVQKVSLASFCDVGCRVYASVPSASARIAKNIMVQDNTQADKSLFDISKLSNGEQKSYFAVLAANNSQVNLVNKNRRYETAPLAVWIVREDADNIGYSSVFEAASLNISSRSLEVVTVMSAEPFTLRSKTEGPMEIVATMTGFGALTKSDDECTYVIEKMQPDASSDIQVNVQSPLITLFYDDNDFEGSKTSVSAQVGRGKSLGFSGISFVASPGYIGCKGGKTFRSSLYGTSTSLKYSDSSKSYDVAVTSFLNTDGSHPVKVKDNTNRKEYKLFGTTPGQANIQNLSMQQTNNVEISWSRNSKDQDQSFLVRLMPSNEQNRTRFG</sequence>
<feature type="signal peptide" evidence="1">
    <location>
        <begin position="1"/>
        <end position="19"/>
    </location>
</feature>
<evidence type="ECO:0000256" key="1">
    <source>
        <dbReference type="SAM" id="SignalP"/>
    </source>
</evidence>
<evidence type="ECO:0000313" key="3">
    <source>
        <dbReference type="Proteomes" id="UP001432027"/>
    </source>
</evidence>
<proteinExistence type="predicted"/>
<protein>
    <submittedName>
        <fullName evidence="2">Uncharacterized protein</fullName>
    </submittedName>
</protein>
<comment type="caution">
    <text evidence="2">The sequence shown here is derived from an EMBL/GenBank/DDBJ whole genome shotgun (WGS) entry which is preliminary data.</text>
</comment>
<dbReference type="Proteomes" id="UP001432027">
    <property type="component" value="Unassembled WGS sequence"/>
</dbReference>
<gene>
    <name evidence="2" type="ORF">PENTCL1PPCAC_25238</name>
</gene>
<organism evidence="2 3">
    <name type="scientific">Pristionchus entomophagus</name>
    <dbReference type="NCBI Taxonomy" id="358040"/>
    <lineage>
        <taxon>Eukaryota</taxon>
        <taxon>Metazoa</taxon>
        <taxon>Ecdysozoa</taxon>
        <taxon>Nematoda</taxon>
        <taxon>Chromadorea</taxon>
        <taxon>Rhabditida</taxon>
        <taxon>Rhabditina</taxon>
        <taxon>Diplogasteromorpha</taxon>
        <taxon>Diplogasteroidea</taxon>
        <taxon>Neodiplogasteridae</taxon>
        <taxon>Pristionchus</taxon>
    </lineage>
</organism>
<evidence type="ECO:0000313" key="2">
    <source>
        <dbReference type="EMBL" id="GMT03064.1"/>
    </source>
</evidence>
<dbReference type="AlphaFoldDB" id="A0AAV5U870"/>
<keyword evidence="3" id="KW-1185">Reference proteome</keyword>
<name>A0AAV5U870_9BILA</name>
<keyword evidence="1" id="KW-0732">Signal</keyword>
<accession>A0AAV5U870</accession>